<evidence type="ECO:0000256" key="3">
    <source>
        <dbReference type="ARBA" id="ARBA00023284"/>
    </source>
</evidence>
<comment type="subcellular location">
    <subcellularLocation>
        <location evidence="1">Cell envelope</location>
    </subcellularLocation>
</comment>
<dbReference type="Pfam" id="PF08534">
    <property type="entry name" value="Redoxin"/>
    <property type="match status" value="1"/>
</dbReference>
<dbReference type="GO" id="GO:0015036">
    <property type="term" value="F:disulfide oxidoreductase activity"/>
    <property type="evidence" value="ECO:0007669"/>
    <property type="project" value="UniProtKB-ARBA"/>
</dbReference>
<reference evidence="5 6" key="1">
    <citation type="submission" date="2014-07" db="EMBL/GenBank/DDBJ databases">
        <authorList>
            <person name="McCorrison J."/>
            <person name="Sanka R."/>
            <person name="Torralba M."/>
            <person name="Gillis M."/>
            <person name="Haft D.H."/>
            <person name="Methe B."/>
            <person name="Sutton G."/>
            <person name="Nelson K.E."/>
        </authorList>
    </citation>
    <scope>NUCLEOTIDE SEQUENCE [LARGE SCALE GENOMIC DNA]</scope>
    <source>
        <strain evidence="5 6">DNF00040</strain>
    </source>
</reference>
<dbReference type="GO" id="GO:0030313">
    <property type="term" value="C:cell envelope"/>
    <property type="evidence" value="ECO:0007669"/>
    <property type="project" value="UniProtKB-SubCell"/>
</dbReference>
<evidence type="ECO:0000313" key="5">
    <source>
        <dbReference type="EMBL" id="KGF31411.1"/>
    </source>
</evidence>
<evidence type="ECO:0000313" key="6">
    <source>
        <dbReference type="Proteomes" id="UP000029629"/>
    </source>
</evidence>
<protein>
    <recommendedName>
        <fullName evidence="4">Thioredoxin domain-containing protein</fullName>
    </recommendedName>
</protein>
<dbReference type="InterPro" id="IPR036249">
    <property type="entry name" value="Thioredoxin-like_sf"/>
</dbReference>
<organism evidence="5 6">
    <name type="scientific">Oligella urethralis DNF00040</name>
    <dbReference type="NCBI Taxonomy" id="1401065"/>
    <lineage>
        <taxon>Bacteria</taxon>
        <taxon>Pseudomonadati</taxon>
        <taxon>Pseudomonadota</taxon>
        <taxon>Betaproteobacteria</taxon>
        <taxon>Burkholderiales</taxon>
        <taxon>Alcaligenaceae</taxon>
        <taxon>Oligella</taxon>
    </lineage>
</organism>
<dbReference type="InterPro" id="IPR013766">
    <property type="entry name" value="Thioredoxin_domain"/>
</dbReference>
<dbReference type="InterPro" id="IPR050553">
    <property type="entry name" value="Thioredoxin_ResA/DsbE_sf"/>
</dbReference>
<dbReference type="PROSITE" id="PS51352">
    <property type="entry name" value="THIOREDOXIN_2"/>
    <property type="match status" value="1"/>
</dbReference>
<feature type="domain" description="Thioredoxin" evidence="4">
    <location>
        <begin position="59"/>
        <end position="214"/>
    </location>
</feature>
<dbReference type="SUPFAM" id="SSF52833">
    <property type="entry name" value="Thioredoxin-like"/>
    <property type="match status" value="1"/>
</dbReference>
<name>A0A095ZAP6_9BURK</name>
<sequence>MYQFFCSPMIILKRGFASKKSRFLTRLKGLVAKLVSLSVMAASALVMTVALGLPSSPVQATPLKLQPFTAAEVDRESLAHLLNTPLMNLAGEAIRISDYQDRVIVLNFWASWCPPCVEEMPDLAAIHQAHESVQVIAYGVDTEANIRRFVDKLALDLPIVIGEPTAIRLMRQLGNPSGGLPFTLIFAPGAELKYKIIGQVNAEELRSKLAEMTR</sequence>
<gene>
    <name evidence="5" type="ORF">HMPREF2130_03645</name>
</gene>
<proteinExistence type="predicted"/>
<dbReference type="PANTHER" id="PTHR42852:SF13">
    <property type="entry name" value="PROTEIN DIPZ"/>
    <property type="match status" value="1"/>
</dbReference>
<dbReference type="CDD" id="cd02966">
    <property type="entry name" value="TlpA_like_family"/>
    <property type="match status" value="1"/>
</dbReference>
<keyword evidence="6" id="KW-1185">Reference proteome</keyword>
<dbReference type="PROSITE" id="PS00194">
    <property type="entry name" value="THIOREDOXIN_1"/>
    <property type="match status" value="1"/>
</dbReference>
<comment type="caution">
    <text evidence="5">The sequence shown here is derived from an EMBL/GenBank/DDBJ whole genome shotgun (WGS) entry which is preliminary data.</text>
</comment>
<accession>A0A095ZAP6</accession>
<dbReference type="Gene3D" id="3.40.30.10">
    <property type="entry name" value="Glutaredoxin"/>
    <property type="match status" value="1"/>
</dbReference>
<dbReference type="InterPro" id="IPR013740">
    <property type="entry name" value="Redoxin"/>
</dbReference>
<dbReference type="PANTHER" id="PTHR42852">
    <property type="entry name" value="THIOL:DISULFIDE INTERCHANGE PROTEIN DSBE"/>
    <property type="match status" value="1"/>
</dbReference>
<dbReference type="AlphaFoldDB" id="A0A095ZAP6"/>
<dbReference type="GO" id="GO:0017004">
    <property type="term" value="P:cytochrome complex assembly"/>
    <property type="evidence" value="ECO:0007669"/>
    <property type="project" value="UniProtKB-KW"/>
</dbReference>
<dbReference type="InterPro" id="IPR017937">
    <property type="entry name" value="Thioredoxin_CS"/>
</dbReference>
<evidence type="ECO:0000256" key="2">
    <source>
        <dbReference type="ARBA" id="ARBA00022748"/>
    </source>
</evidence>
<evidence type="ECO:0000256" key="1">
    <source>
        <dbReference type="ARBA" id="ARBA00004196"/>
    </source>
</evidence>
<dbReference type="EMBL" id="JRNI01000014">
    <property type="protein sequence ID" value="KGF31411.1"/>
    <property type="molecule type" value="Genomic_DNA"/>
</dbReference>
<dbReference type="Proteomes" id="UP000029629">
    <property type="component" value="Unassembled WGS sequence"/>
</dbReference>
<evidence type="ECO:0000259" key="4">
    <source>
        <dbReference type="PROSITE" id="PS51352"/>
    </source>
</evidence>
<dbReference type="eggNOG" id="COG0526">
    <property type="taxonomic scope" value="Bacteria"/>
</dbReference>
<keyword evidence="3" id="KW-0676">Redox-active center</keyword>
<keyword evidence="2" id="KW-0201">Cytochrome c-type biogenesis</keyword>